<dbReference type="PANTHER" id="PTHR42781:SF4">
    <property type="entry name" value="SPERMIDINE_PUTRESCINE IMPORT ATP-BINDING PROTEIN POTA"/>
    <property type="match status" value="1"/>
</dbReference>
<dbReference type="RefSeq" id="WP_123379172.1">
    <property type="nucleotide sequence ID" value="NZ_RJKN01000002.1"/>
</dbReference>
<dbReference type="InterPro" id="IPR050093">
    <property type="entry name" value="ABC_SmlMolc_Importer"/>
</dbReference>
<dbReference type="GO" id="GO:0005524">
    <property type="term" value="F:ATP binding"/>
    <property type="evidence" value="ECO:0007669"/>
    <property type="project" value="UniProtKB-KW"/>
</dbReference>
<dbReference type="Gene3D" id="3.40.50.300">
    <property type="entry name" value="P-loop containing nucleotide triphosphate hydrolases"/>
    <property type="match status" value="1"/>
</dbReference>
<dbReference type="GO" id="GO:0016887">
    <property type="term" value="F:ATP hydrolysis activity"/>
    <property type="evidence" value="ECO:0007669"/>
    <property type="project" value="InterPro"/>
</dbReference>
<dbReference type="PROSITE" id="PS00211">
    <property type="entry name" value="ABC_TRANSPORTER_1"/>
    <property type="match status" value="1"/>
</dbReference>
<dbReference type="SUPFAM" id="SSF50331">
    <property type="entry name" value="MOP-like"/>
    <property type="match status" value="1"/>
</dbReference>
<keyword evidence="3 6" id="KW-0067">ATP-binding</keyword>
<proteinExistence type="predicted"/>
<organism evidence="6 7">
    <name type="scientific">Pseudokineococcus lusitanus</name>
    <dbReference type="NCBI Taxonomy" id="763993"/>
    <lineage>
        <taxon>Bacteria</taxon>
        <taxon>Bacillati</taxon>
        <taxon>Actinomycetota</taxon>
        <taxon>Actinomycetes</taxon>
        <taxon>Kineosporiales</taxon>
        <taxon>Kineosporiaceae</taxon>
        <taxon>Pseudokineococcus</taxon>
    </lineage>
</organism>
<evidence type="ECO:0000313" key="6">
    <source>
        <dbReference type="EMBL" id="ROP44965.1"/>
    </source>
</evidence>
<dbReference type="PANTHER" id="PTHR42781">
    <property type="entry name" value="SPERMIDINE/PUTRESCINE IMPORT ATP-BINDING PROTEIN POTA"/>
    <property type="match status" value="1"/>
</dbReference>
<dbReference type="OrthoDB" id="9802264at2"/>
<dbReference type="InterPro" id="IPR027417">
    <property type="entry name" value="P-loop_NTPase"/>
</dbReference>
<dbReference type="SUPFAM" id="SSF52540">
    <property type="entry name" value="P-loop containing nucleoside triphosphate hydrolases"/>
    <property type="match status" value="1"/>
</dbReference>
<evidence type="ECO:0000256" key="3">
    <source>
        <dbReference type="ARBA" id="ARBA00022840"/>
    </source>
</evidence>
<dbReference type="Proteomes" id="UP000276232">
    <property type="component" value="Unassembled WGS sequence"/>
</dbReference>
<evidence type="ECO:0000313" key="7">
    <source>
        <dbReference type="Proteomes" id="UP000276232"/>
    </source>
</evidence>
<dbReference type="Pfam" id="PF00005">
    <property type="entry name" value="ABC_tran"/>
    <property type="match status" value="1"/>
</dbReference>
<dbReference type="InterPro" id="IPR008995">
    <property type="entry name" value="Mo/tungstate-bd_C_term_dom"/>
</dbReference>
<comment type="caution">
    <text evidence="6">The sequence shown here is derived from an EMBL/GenBank/DDBJ whole genome shotgun (WGS) entry which is preliminary data.</text>
</comment>
<dbReference type="EMBL" id="RJKN01000002">
    <property type="protein sequence ID" value="ROP44965.1"/>
    <property type="molecule type" value="Genomic_DNA"/>
</dbReference>
<name>A0A3N1HR32_9ACTN</name>
<evidence type="ECO:0000259" key="5">
    <source>
        <dbReference type="PROSITE" id="PS50893"/>
    </source>
</evidence>
<sequence length="355" mass="35873">MRDALVVTAARRRLGGREVLRGLDLAVARGEVAAVLGASGCGKTTLLRVVAGFEPLDAGTVAVAGAVVTAPGRRTAPERRAVGYVPQEGALFPHLSVGRNVGFGLGRGRGGRAARERVAHVLELVGLPGAADAAPHELSGGQQQRVAVARALAPRPALVLLDEPFSALDAGLREEVRGVVRAALRADGATAVLVTHDREEALGWADHLAVMVDGAVAQSGTPEQVHGQPASPVVARFLGAGALLPAVLDRGRARTSAGVLEARGAVVDGPATVLVRADQVVVHAADDAAARGVPATVVGQRFRGADALVTARPASGPPLDAVVPPGAAAAPGSRVRVEVRGAVLVWPDPAAGSGR</sequence>
<dbReference type="PROSITE" id="PS50893">
    <property type="entry name" value="ABC_TRANSPORTER_2"/>
    <property type="match status" value="1"/>
</dbReference>
<keyword evidence="1" id="KW-0813">Transport</keyword>
<dbReference type="AlphaFoldDB" id="A0A3N1HR32"/>
<dbReference type="Pfam" id="PF08402">
    <property type="entry name" value="TOBE_2"/>
    <property type="match status" value="1"/>
</dbReference>
<keyword evidence="7" id="KW-1185">Reference proteome</keyword>
<dbReference type="InterPro" id="IPR017871">
    <property type="entry name" value="ABC_transporter-like_CS"/>
</dbReference>
<dbReference type="SMART" id="SM00382">
    <property type="entry name" value="AAA"/>
    <property type="match status" value="1"/>
</dbReference>
<gene>
    <name evidence="6" type="ORF">EDC03_1095</name>
</gene>
<feature type="domain" description="ABC transporter" evidence="5">
    <location>
        <begin position="1"/>
        <end position="238"/>
    </location>
</feature>
<protein>
    <recommendedName>
        <fullName evidence="4">ABC-type quaternary amine transporter</fullName>
        <ecNumber evidence="4">7.6.2.9</ecNumber>
    </recommendedName>
</protein>
<dbReference type="EC" id="7.6.2.9" evidence="4"/>
<dbReference type="InterPro" id="IPR003439">
    <property type="entry name" value="ABC_transporter-like_ATP-bd"/>
</dbReference>
<accession>A0A3N1HR32</accession>
<dbReference type="InParanoid" id="A0A3N1HR32"/>
<dbReference type="GO" id="GO:0043190">
    <property type="term" value="C:ATP-binding cassette (ABC) transporter complex"/>
    <property type="evidence" value="ECO:0007669"/>
    <property type="project" value="InterPro"/>
</dbReference>
<evidence type="ECO:0000256" key="4">
    <source>
        <dbReference type="ARBA" id="ARBA00066388"/>
    </source>
</evidence>
<keyword evidence="2" id="KW-0547">Nucleotide-binding</keyword>
<evidence type="ECO:0000256" key="1">
    <source>
        <dbReference type="ARBA" id="ARBA00022448"/>
    </source>
</evidence>
<dbReference type="FunFam" id="3.40.50.300:FF:000425">
    <property type="entry name" value="Probable ABC transporter, ATP-binding subunit"/>
    <property type="match status" value="1"/>
</dbReference>
<dbReference type="GO" id="GO:0015418">
    <property type="term" value="F:ABC-type quaternary ammonium compound transporting activity"/>
    <property type="evidence" value="ECO:0007669"/>
    <property type="project" value="UniProtKB-EC"/>
</dbReference>
<evidence type="ECO:0000256" key="2">
    <source>
        <dbReference type="ARBA" id="ARBA00022741"/>
    </source>
</evidence>
<reference evidence="6 7" key="1">
    <citation type="journal article" date="2015" name="Stand. Genomic Sci.">
        <title>Genomic Encyclopedia of Bacterial and Archaeal Type Strains, Phase III: the genomes of soil and plant-associated and newly described type strains.</title>
        <authorList>
            <person name="Whitman W.B."/>
            <person name="Woyke T."/>
            <person name="Klenk H.P."/>
            <person name="Zhou Y."/>
            <person name="Lilburn T.G."/>
            <person name="Beck B.J."/>
            <person name="De Vos P."/>
            <person name="Vandamme P."/>
            <person name="Eisen J.A."/>
            <person name="Garrity G."/>
            <person name="Hugenholtz P."/>
            <person name="Kyrpides N.C."/>
        </authorList>
    </citation>
    <scope>NUCLEOTIDE SEQUENCE [LARGE SCALE GENOMIC DNA]</scope>
    <source>
        <strain evidence="6 7">CECT 7306</strain>
    </source>
</reference>
<dbReference type="InterPro" id="IPR003593">
    <property type="entry name" value="AAA+_ATPase"/>
</dbReference>
<dbReference type="InterPro" id="IPR013611">
    <property type="entry name" value="Transp-assoc_OB_typ2"/>
</dbReference>